<dbReference type="InterPro" id="IPR036291">
    <property type="entry name" value="NAD(P)-bd_dom_sf"/>
</dbReference>
<dbReference type="CDD" id="cd08946">
    <property type="entry name" value="SDR_e"/>
    <property type="match status" value="1"/>
</dbReference>
<dbReference type="InterPro" id="IPR050177">
    <property type="entry name" value="Lipid_A_modif_metabolic_enz"/>
</dbReference>
<dbReference type="Gene3D" id="3.40.50.720">
    <property type="entry name" value="NAD(P)-binding Rossmann-like Domain"/>
    <property type="match status" value="1"/>
</dbReference>
<protein>
    <submittedName>
        <fullName evidence="2">NAD-dependent epimerase/dehydratase</fullName>
    </submittedName>
</protein>
<dbReference type="RefSeq" id="WP_015415355.1">
    <property type="nucleotide sequence ID" value="NC_020409.1"/>
</dbReference>
<proteinExistence type="predicted"/>
<dbReference type="PATRIC" id="fig|879567.3.peg.2209"/>
<evidence type="ECO:0000313" key="3">
    <source>
        <dbReference type="Proteomes" id="UP000011724"/>
    </source>
</evidence>
<gene>
    <name evidence="2" type="ordered locus">BN4_12076</name>
</gene>
<dbReference type="HOGENOM" id="CLU_007383_1_0_7"/>
<accession>M1WKB5</accession>
<dbReference type="PANTHER" id="PTHR43245">
    <property type="entry name" value="BIFUNCTIONAL POLYMYXIN RESISTANCE PROTEIN ARNA"/>
    <property type="match status" value="1"/>
</dbReference>
<dbReference type="EMBL" id="FO203427">
    <property type="protein sequence ID" value="CCH49311.1"/>
    <property type="molecule type" value="Genomic_DNA"/>
</dbReference>
<dbReference type="Pfam" id="PF01370">
    <property type="entry name" value="Epimerase"/>
    <property type="match status" value="1"/>
</dbReference>
<dbReference type="eggNOG" id="COG0451">
    <property type="taxonomic scope" value="Bacteria"/>
</dbReference>
<dbReference type="AlphaFoldDB" id="M1WKB5"/>
<dbReference type="InterPro" id="IPR001509">
    <property type="entry name" value="Epimerase_deHydtase"/>
</dbReference>
<evidence type="ECO:0000313" key="2">
    <source>
        <dbReference type="EMBL" id="CCH49311.1"/>
    </source>
</evidence>
<feature type="domain" description="NAD-dependent epimerase/dehydratase" evidence="1">
    <location>
        <begin position="10"/>
        <end position="246"/>
    </location>
</feature>
<sequence length="352" mass="39253">MTTTNDIKTVLVTGNLGYIGTVLTPILSDLGYTVHGLDTEFYDETCQLYPFASGVDKQVRKDVRDVEPADFEGVDAVIHLASLSNDPLGEFDPSITEAINYTATMRVADCARTAGASRFVYASSQSMYGVSDTSVELDEDDSEKNPVTAYAKTKWRAECELRDMVDDRFLTTFFRPSTVFGASPRLRCDIVFNNLVACAHTTNRVEIMSDGTPWRPVIHIRDVCSAFISGLTAPRETVAGRAFNVGIENGNFTVRDLAEAAQRAVPGSDLVFTGEHVDSRTYRVGFNRILTELKGHFMPEWGLDRGGQELVELFKRVSLTEEDFRGEKCIRLMRLKNLISQGQLDSNLRWKE</sequence>
<dbReference type="STRING" id="1322246.BN4_12076"/>
<dbReference type="Proteomes" id="UP000011724">
    <property type="component" value="Chromosome"/>
</dbReference>
<dbReference type="OrthoDB" id="9795501at2"/>
<dbReference type="SUPFAM" id="SSF51735">
    <property type="entry name" value="NAD(P)-binding Rossmann-fold domains"/>
    <property type="match status" value="1"/>
</dbReference>
<organism evidence="2 3">
    <name type="scientific">Pseudodesulfovibrio piezophilus (strain DSM 21447 / JCM 15486 / C1TLV30)</name>
    <name type="common">Desulfovibrio piezophilus</name>
    <dbReference type="NCBI Taxonomy" id="1322246"/>
    <lineage>
        <taxon>Bacteria</taxon>
        <taxon>Pseudomonadati</taxon>
        <taxon>Thermodesulfobacteriota</taxon>
        <taxon>Desulfovibrionia</taxon>
        <taxon>Desulfovibrionales</taxon>
        <taxon>Desulfovibrionaceae</taxon>
    </lineage>
</organism>
<dbReference type="KEGG" id="dpi:BN4_12076"/>
<evidence type="ECO:0000259" key="1">
    <source>
        <dbReference type="Pfam" id="PF01370"/>
    </source>
</evidence>
<dbReference type="PANTHER" id="PTHR43245:SF23">
    <property type="entry name" value="NAD(P)-BINDING DOMAIN-CONTAINING PROTEIN"/>
    <property type="match status" value="1"/>
</dbReference>
<reference evidence="3" key="2">
    <citation type="journal article" date="2013" name="Stand. Genomic Sci.">
        <title>Complete genome sequence of Desulfocapsa sulfexigens, a marine deltaproteobacterium specialized in disproportionating inorganic sulfur compounds.</title>
        <authorList>
            <person name="Finster K.W."/>
            <person name="Kjeldsen K.U."/>
            <person name="Kube M."/>
            <person name="Reinhardt R."/>
            <person name="Mussmann M."/>
            <person name="Amann R."/>
            <person name="Schreiber L."/>
        </authorList>
    </citation>
    <scope>NUCLEOTIDE SEQUENCE [LARGE SCALE GENOMIC DNA]</scope>
    <source>
        <strain evidence="3">DSM 10523 / SB164P1</strain>
    </source>
</reference>
<keyword evidence="3" id="KW-1185">Reference proteome</keyword>
<dbReference type="BioCyc" id="DPIE1322246:BN4_RS10435-MONOMER"/>
<name>M1WKB5_PSEP2</name>
<reference evidence="2 3" key="1">
    <citation type="journal article" date="2013" name="PLoS ONE">
        <title>The first genomic and proteomic characterization of a deep-sea sulfate reducer: insights into the piezophilic lifestyle of Desulfovibrio piezophilus.</title>
        <authorList>
            <person name="Pradel N."/>
            <person name="Ji B."/>
            <person name="Gimenez G."/>
            <person name="Talla E."/>
            <person name="Lenoble P."/>
            <person name="Garel M."/>
            <person name="Tamburini C."/>
            <person name="Fourquet P."/>
            <person name="Lebrun R."/>
            <person name="Bertin P."/>
            <person name="Denis Y."/>
            <person name="Pophillat M."/>
            <person name="Barbe V."/>
            <person name="Ollivier B."/>
            <person name="Dolla A."/>
        </authorList>
    </citation>
    <scope>NUCLEOTIDE SEQUENCE [LARGE SCALE GENOMIC DNA]</scope>
    <source>
        <strain evidence="3">DSM 10523 / SB164P1</strain>
    </source>
</reference>